<dbReference type="STRING" id="1423747.FC69_GL001780"/>
<reference evidence="2 3" key="1">
    <citation type="journal article" date="2015" name="Genome Announc.">
        <title>Expanding the biotechnology potential of lactobacilli through comparative genomics of 213 strains and associated genera.</title>
        <authorList>
            <person name="Sun Z."/>
            <person name="Harris H.M."/>
            <person name="McCann A."/>
            <person name="Guo C."/>
            <person name="Argimon S."/>
            <person name="Zhang W."/>
            <person name="Yang X."/>
            <person name="Jeffery I.B."/>
            <person name="Cooney J.C."/>
            <person name="Kagawa T.F."/>
            <person name="Liu W."/>
            <person name="Song Y."/>
            <person name="Salvetti E."/>
            <person name="Wrobel A."/>
            <person name="Rasinkangas P."/>
            <person name="Parkhill J."/>
            <person name="Rea M.C."/>
            <person name="O'Sullivan O."/>
            <person name="Ritari J."/>
            <person name="Douillard F.P."/>
            <person name="Paul Ross R."/>
            <person name="Yang R."/>
            <person name="Briner A.E."/>
            <person name="Felis G.E."/>
            <person name="de Vos W.M."/>
            <person name="Barrangou R."/>
            <person name="Klaenhammer T.R."/>
            <person name="Caufield P.W."/>
            <person name="Cui Y."/>
            <person name="Zhang H."/>
            <person name="O'Toole P.W."/>
        </authorList>
    </citation>
    <scope>NUCLEOTIDE SEQUENCE [LARGE SCALE GENOMIC DNA]</scope>
    <source>
        <strain evidence="2 3">DSM 14340</strain>
    </source>
</reference>
<accession>A0A0R1RXW1</accession>
<name>A0A0R1RXW1_9LACO</name>
<evidence type="ECO:0000313" key="3">
    <source>
        <dbReference type="Proteomes" id="UP000051264"/>
    </source>
</evidence>
<dbReference type="SMART" id="SM00347">
    <property type="entry name" value="HTH_MARR"/>
    <property type="match status" value="1"/>
</dbReference>
<dbReference type="GO" id="GO:0006950">
    <property type="term" value="P:response to stress"/>
    <property type="evidence" value="ECO:0007669"/>
    <property type="project" value="TreeGrafter"/>
</dbReference>
<dbReference type="RefSeq" id="WP_025082813.1">
    <property type="nucleotide sequence ID" value="NZ_AZEX01000054.1"/>
</dbReference>
<dbReference type="Proteomes" id="UP000051264">
    <property type="component" value="Unassembled WGS sequence"/>
</dbReference>
<proteinExistence type="predicted"/>
<dbReference type="eggNOG" id="COG1846">
    <property type="taxonomic scope" value="Bacteria"/>
</dbReference>
<dbReference type="InterPro" id="IPR036390">
    <property type="entry name" value="WH_DNA-bd_sf"/>
</dbReference>
<dbReference type="OrthoDB" id="2329008at2"/>
<feature type="domain" description="HTH marR-type" evidence="1">
    <location>
        <begin position="17"/>
        <end position="147"/>
    </location>
</feature>
<evidence type="ECO:0000313" key="2">
    <source>
        <dbReference type="EMBL" id="KRL59154.1"/>
    </source>
</evidence>
<dbReference type="PANTHER" id="PTHR33164">
    <property type="entry name" value="TRANSCRIPTIONAL REGULATOR, MARR FAMILY"/>
    <property type="match status" value="1"/>
</dbReference>
<dbReference type="SUPFAM" id="SSF46785">
    <property type="entry name" value="Winged helix' DNA-binding domain"/>
    <property type="match status" value="1"/>
</dbReference>
<dbReference type="AlphaFoldDB" id="A0A0R1RXW1"/>
<protein>
    <recommendedName>
        <fullName evidence="1">HTH marR-type domain-containing protein</fullName>
    </recommendedName>
</protein>
<dbReference type="PATRIC" id="fig|1423747.3.peg.1809"/>
<dbReference type="EMBL" id="AZEX01000054">
    <property type="protein sequence ID" value="KRL59154.1"/>
    <property type="molecule type" value="Genomic_DNA"/>
</dbReference>
<comment type="caution">
    <text evidence="2">The sequence shown here is derived from an EMBL/GenBank/DDBJ whole genome shotgun (WGS) entry which is preliminary data.</text>
</comment>
<dbReference type="PANTHER" id="PTHR33164:SF107">
    <property type="entry name" value="TRANSCRIPTIONAL REGULATORY PROTEIN"/>
    <property type="match status" value="1"/>
</dbReference>
<dbReference type="InterPro" id="IPR036388">
    <property type="entry name" value="WH-like_DNA-bd_sf"/>
</dbReference>
<sequence length="172" mass="18753">MAEPSFPPNIDALPANIKVLATLFSTLAQNIFRFINTESSDLTPLNSLIVCTVACHPGIAMSDLADQLGIAKSQLSRNVLTLEKLDLVERRHNTDNRRLVNVYANPAGNAMAQAQVLKVAQHLNGLLDKLEAPEQQRLDVLLSETLAILAKADIVPIPVEQLKTAALQRQSK</sequence>
<gene>
    <name evidence="2" type="ORF">FC69_GL001780</name>
</gene>
<organism evidence="2 3">
    <name type="scientific">Latilactobacillus fuchuensis DSM 14340 = JCM 11249</name>
    <dbReference type="NCBI Taxonomy" id="1423747"/>
    <lineage>
        <taxon>Bacteria</taxon>
        <taxon>Bacillati</taxon>
        <taxon>Bacillota</taxon>
        <taxon>Bacilli</taxon>
        <taxon>Lactobacillales</taxon>
        <taxon>Lactobacillaceae</taxon>
        <taxon>Latilactobacillus</taxon>
    </lineage>
</organism>
<evidence type="ECO:0000259" key="1">
    <source>
        <dbReference type="PROSITE" id="PS50995"/>
    </source>
</evidence>
<dbReference type="GO" id="GO:0003700">
    <property type="term" value="F:DNA-binding transcription factor activity"/>
    <property type="evidence" value="ECO:0007669"/>
    <property type="project" value="InterPro"/>
</dbReference>
<dbReference type="Gene3D" id="1.10.10.10">
    <property type="entry name" value="Winged helix-like DNA-binding domain superfamily/Winged helix DNA-binding domain"/>
    <property type="match status" value="1"/>
</dbReference>
<dbReference type="PROSITE" id="PS50995">
    <property type="entry name" value="HTH_MARR_2"/>
    <property type="match status" value="1"/>
</dbReference>
<dbReference type="InterPro" id="IPR000835">
    <property type="entry name" value="HTH_MarR-typ"/>
</dbReference>
<dbReference type="InterPro" id="IPR039422">
    <property type="entry name" value="MarR/SlyA-like"/>
</dbReference>
<dbReference type="Pfam" id="PF01047">
    <property type="entry name" value="MarR"/>
    <property type="match status" value="1"/>
</dbReference>